<dbReference type="AlphaFoldDB" id="A0A1U7CJX1"/>
<keyword evidence="2 5" id="KW-0812">Transmembrane</keyword>
<evidence type="ECO:0000256" key="1">
    <source>
        <dbReference type="ARBA" id="ARBA00004141"/>
    </source>
</evidence>
<feature type="transmembrane region" description="Helical" evidence="5">
    <location>
        <begin position="196"/>
        <end position="214"/>
    </location>
</feature>
<evidence type="ECO:0000256" key="5">
    <source>
        <dbReference type="SAM" id="Phobius"/>
    </source>
</evidence>
<feature type="transmembrane region" description="Helical" evidence="5">
    <location>
        <begin position="109"/>
        <end position="132"/>
    </location>
</feature>
<organism evidence="7 8">
    <name type="scientific">Paludisphaera borealis</name>
    <dbReference type="NCBI Taxonomy" id="1387353"/>
    <lineage>
        <taxon>Bacteria</taxon>
        <taxon>Pseudomonadati</taxon>
        <taxon>Planctomycetota</taxon>
        <taxon>Planctomycetia</taxon>
        <taxon>Isosphaerales</taxon>
        <taxon>Isosphaeraceae</taxon>
        <taxon>Paludisphaera</taxon>
    </lineage>
</organism>
<reference evidence="8" key="1">
    <citation type="submission" date="2016-12" db="EMBL/GenBank/DDBJ databases">
        <title>Comparative genomics of four Isosphaeraceae planctomycetes: a common pool of plasmids and glycoside hydrolase genes.</title>
        <authorList>
            <person name="Ivanova A."/>
        </authorList>
    </citation>
    <scope>NUCLEOTIDE SEQUENCE [LARGE SCALE GENOMIC DNA]</scope>
    <source>
        <strain evidence="8">PX4</strain>
    </source>
</reference>
<evidence type="ECO:0000256" key="3">
    <source>
        <dbReference type="ARBA" id="ARBA00022989"/>
    </source>
</evidence>
<dbReference type="STRING" id="1387353.BSF38_00597"/>
<feature type="transmembrane region" description="Helical" evidence="5">
    <location>
        <begin position="390"/>
        <end position="409"/>
    </location>
</feature>
<feature type="transmembrane region" description="Helical" evidence="5">
    <location>
        <begin position="78"/>
        <end position="97"/>
    </location>
</feature>
<comment type="subcellular location">
    <subcellularLocation>
        <location evidence="1">Membrane</location>
        <topology evidence="1">Multi-pass membrane protein</topology>
    </subcellularLocation>
</comment>
<name>A0A1U7CJX1_9BACT</name>
<keyword evidence="4 5" id="KW-0472">Membrane</keyword>
<feature type="transmembrane region" description="Helical" evidence="5">
    <location>
        <begin position="257"/>
        <end position="280"/>
    </location>
</feature>
<protein>
    <submittedName>
        <fullName evidence="7">Putative sulfoacetate transporter SauU</fullName>
    </submittedName>
</protein>
<dbReference type="InterPro" id="IPR036259">
    <property type="entry name" value="MFS_trans_sf"/>
</dbReference>
<evidence type="ECO:0000256" key="2">
    <source>
        <dbReference type="ARBA" id="ARBA00022692"/>
    </source>
</evidence>
<evidence type="ECO:0000313" key="7">
    <source>
        <dbReference type="EMBL" id="APW59183.1"/>
    </source>
</evidence>
<dbReference type="InterPro" id="IPR011701">
    <property type="entry name" value="MFS"/>
</dbReference>
<dbReference type="CDD" id="cd17319">
    <property type="entry name" value="MFS_ExuT_GudP_like"/>
    <property type="match status" value="1"/>
</dbReference>
<keyword evidence="3 5" id="KW-1133">Transmembrane helix</keyword>
<feature type="transmembrane region" description="Helical" evidence="5">
    <location>
        <begin position="300"/>
        <end position="320"/>
    </location>
</feature>
<feature type="transmembrane region" description="Helical" evidence="5">
    <location>
        <begin position="162"/>
        <end position="190"/>
    </location>
</feature>
<dbReference type="InterPro" id="IPR050382">
    <property type="entry name" value="MFS_Na/Anion_cotransporter"/>
</dbReference>
<dbReference type="GO" id="GO:0016020">
    <property type="term" value="C:membrane"/>
    <property type="evidence" value="ECO:0007669"/>
    <property type="project" value="UniProtKB-SubCell"/>
</dbReference>
<dbReference type="KEGG" id="pbor:BSF38_00597"/>
<dbReference type="PANTHER" id="PTHR11662">
    <property type="entry name" value="SOLUTE CARRIER FAMILY 17"/>
    <property type="match status" value="1"/>
</dbReference>
<dbReference type="PANTHER" id="PTHR11662:SF399">
    <property type="entry name" value="FI19708P1-RELATED"/>
    <property type="match status" value="1"/>
</dbReference>
<dbReference type="Gene3D" id="1.20.1250.20">
    <property type="entry name" value="MFS general substrate transporter like domains"/>
    <property type="match status" value="2"/>
</dbReference>
<dbReference type="PROSITE" id="PS50850">
    <property type="entry name" value="MFS"/>
    <property type="match status" value="1"/>
</dbReference>
<dbReference type="EMBL" id="CP019082">
    <property type="protein sequence ID" value="APW59183.1"/>
    <property type="molecule type" value="Genomic_DNA"/>
</dbReference>
<feature type="domain" description="Major facilitator superfamily (MFS) profile" evidence="6">
    <location>
        <begin position="40"/>
        <end position="445"/>
    </location>
</feature>
<evidence type="ECO:0000256" key="4">
    <source>
        <dbReference type="ARBA" id="ARBA00023136"/>
    </source>
</evidence>
<feature type="transmembrane region" description="Helical" evidence="5">
    <location>
        <begin position="332"/>
        <end position="351"/>
    </location>
</feature>
<gene>
    <name evidence="7" type="primary">sauU_3</name>
    <name evidence="7" type="ORF">BSF38_00597</name>
</gene>
<dbReference type="Proteomes" id="UP000186309">
    <property type="component" value="Chromosome"/>
</dbReference>
<proteinExistence type="predicted"/>
<dbReference type="Pfam" id="PF07690">
    <property type="entry name" value="MFS_1"/>
    <property type="match status" value="1"/>
</dbReference>
<evidence type="ECO:0000313" key="8">
    <source>
        <dbReference type="Proteomes" id="UP000186309"/>
    </source>
</evidence>
<feature type="transmembrane region" description="Helical" evidence="5">
    <location>
        <begin position="421"/>
        <end position="440"/>
    </location>
</feature>
<feature type="transmembrane region" description="Helical" evidence="5">
    <location>
        <begin position="357"/>
        <end position="378"/>
    </location>
</feature>
<dbReference type="InterPro" id="IPR020846">
    <property type="entry name" value="MFS_dom"/>
</dbReference>
<dbReference type="GO" id="GO:0022857">
    <property type="term" value="F:transmembrane transporter activity"/>
    <property type="evidence" value="ECO:0007669"/>
    <property type="project" value="InterPro"/>
</dbReference>
<dbReference type="RefSeq" id="WP_237170720.1">
    <property type="nucleotide sequence ID" value="NZ_CP019082.1"/>
</dbReference>
<keyword evidence="8" id="KW-1185">Reference proteome</keyword>
<sequence>MKQDVNINLAMDAASLATDESFPLLDRPAYAGASRVRHTVLVWLCIATTIAYIDRGCLSVAEKLIRADLGLTESQMGLVMSAFFLAYALFQMPAAWLDHVWGSRRALPFFSASWSVATGICGATNGVALLLLARFSMGAAEAGIFPASTGVLSRWYPVSRRAWVSGVLTSFMGVGGAVGAALTGTILVYVSWRWMFMLYAVPGLIWALGFAFWFRNTPRQHASVNAAELALISEGAKPVDHQAPGPIAWRALATNRAVLGLALQQFFRAAAAIFYLSWFPTYLHETRGVGVWEAGLLTSLPHWTTMLGCLAGGWLSDRVLATTGKLRLARQGVAVASMLAATVSIGLAYPISDARLAVFILSIGAFCAALAGPCAYALTMDLGGRNTPQVFGIMNTAGAVGSILFPILVPKLVALTGSWDAVLAFFAAIHIVAGACWLLFDADRDAI</sequence>
<evidence type="ECO:0000259" key="6">
    <source>
        <dbReference type="PROSITE" id="PS50850"/>
    </source>
</evidence>
<dbReference type="SUPFAM" id="SSF103473">
    <property type="entry name" value="MFS general substrate transporter"/>
    <property type="match status" value="1"/>
</dbReference>
<accession>A0A1U7CJX1</accession>